<proteinExistence type="predicted"/>
<dbReference type="GO" id="GO:0003906">
    <property type="term" value="F:DNA-(apurinic or apyrimidinic site) endonuclease activity"/>
    <property type="evidence" value="ECO:0007669"/>
    <property type="project" value="TreeGrafter"/>
</dbReference>
<dbReference type="GO" id="GO:0008311">
    <property type="term" value="F:double-stranded DNA 3'-5' DNA exonuclease activity"/>
    <property type="evidence" value="ECO:0007669"/>
    <property type="project" value="TreeGrafter"/>
</dbReference>
<dbReference type="AlphaFoldDB" id="A0A2D4N1I9"/>
<feature type="binding site" evidence="4">
    <location>
        <position position="12"/>
    </location>
    <ligand>
        <name>Mg(2+)</name>
        <dbReference type="ChEBI" id="CHEBI:18420"/>
        <label>1</label>
    </ligand>
</feature>
<reference evidence="5" key="2">
    <citation type="submission" date="2017-11" db="EMBL/GenBank/DDBJ databases">
        <title>Coralsnake Venomics: Analyses of Venom Gland Transcriptomes and Proteomes of Six Brazilian Taxa.</title>
        <authorList>
            <person name="Aird S.D."/>
            <person name="Jorge da Silva N."/>
            <person name="Qiu L."/>
            <person name="Villar-Briones A."/>
            <person name="Aparecida-Saddi V."/>
            <person name="Campos-Telles M.P."/>
            <person name="Grau M."/>
            <person name="Mikheyev A.S."/>
        </authorList>
    </citation>
    <scope>NUCLEOTIDE SEQUENCE</scope>
    <source>
        <tissue evidence="5">Venom_gland</tissue>
    </source>
</reference>
<keyword evidence="2" id="KW-0378">Hydrolase</keyword>
<sequence>MMEEETRLISLNINGLNSPIKRKQILMRWAKQKVEIRCLQEVHIKEQFRKCLEYPKLGSLFTALVDQKQRGIAVYIKEGIKAVEKYVDPIDTNGRVLILELEI</sequence>
<dbReference type="InterPro" id="IPR004808">
    <property type="entry name" value="AP_endonuc_1"/>
</dbReference>
<dbReference type="SUPFAM" id="SSF56219">
    <property type="entry name" value="DNase I-like"/>
    <property type="match status" value="1"/>
</dbReference>
<evidence type="ECO:0000256" key="4">
    <source>
        <dbReference type="PIRSR" id="PIRSR604808-2"/>
    </source>
</evidence>
<dbReference type="GO" id="GO:0008081">
    <property type="term" value="F:phosphoric diester hydrolase activity"/>
    <property type="evidence" value="ECO:0007669"/>
    <property type="project" value="TreeGrafter"/>
</dbReference>
<evidence type="ECO:0000256" key="2">
    <source>
        <dbReference type="ARBA" id="ARBA00022801"/>
    </source>
</evidence>
<dbReference type="Gene3D" id="3.60.10.10">
    <property type="entry name" value="Endonuclease/exonuclease/phosphatase"/>
    <property type="match status" value="1"/>
</dbReference>
<dbReference type="InterPro" id="IPR036691">
    <property type="entry name" value="Endo/exonu/phosph_ase_sf"/>
</dbReference>
<name>A0A2D4N1I9_9SAUR</name>
<dbReference type="GO" id="GO:0005634">
    <property type="term" value="C:nucleus"/>
    <property type="evidence" value="ECO:0007669"/>
    <property type="project" value="TreeGrafter"/>
</dbReference>
<dbReference type="PANTHER" id="PTHR22748:SF27">
    <property type="entry name" value="DNA-(APURINIC OR APYRIMIDINIC SITE) ENDONUCLEASE 2"/>
    <property type="match status" value="1"/>
</dbReference>
<organism evidence="5">
    <name type="scientific">Micrurus spixii</name>
    <name type="common">Amazon coral snake</name>
    <dbReference type="NCBI Taxonomy" id="129469"/>
    <lineage>
        <taxon>Eukaryota</taxon>
        <taxon>Metazoa</taxon>
        <taxon>Chordata</taxon>
        <taxon>Craniata</taxon>
        <taxon>Vertebrata</taxon>
        <taxon>Euteleostomi</taxon>
        <taxon>Lepidosauria</taxon>
        <taxon>Squamata</taxon>
        <taxon>Bifurcata</taxon>
        <taxon>Unidentata</taxon>
        <taxon>Episquamata</taxon>
        <taxon>Toxicofera</taxon>
        <taxon>Serpentes</taxon>
        <taxon>Colubroidea</taxon>
        <taxon>Elapidae</taxon>
        <taxon>Elapinae</taxon>
        <taxon>Micrurus</taxon>
    </lineage>
</organism>
<accession>A0A2D4N1I9</accession>
<comment type="cofactor">
    <cofactor evidence="4">
        <name>Mg(2+)</name>
        <dbReference type="ChEBI" id="CHEBI:18420"/>
    </cofactor>
    <cofactor evidence="4">
        <name>Mn(2+)</name>
        <dbReference type="ChEBI" id="CHEBI:29035"/>
    </cofactor>
    <text evidence="4">Probably binds two magnesium or manganese ions per subunit.</text>
</comment>
<reference evidence="5" key="1">
    <citation type="submission" date="2017-07" db="EMBL/GenBank/DDBJ databases">
        <authorList>
            <person name="Mikheyev A."/>
            <person name="Grau M."/>
        </authorList>
    </citation>
    <scope>NUCLEOTIDE SEQUENCE</scope>
    <source>
        <tissue evidence="5">Venom_gland</tissue>
    </source>
</reference>
<keyword evidence="3 4" id="KW-0460">Magnesium</keyword>
<feature type="binding site" evidence="4">
    <location>
        <position position="41"/>
    </location>
    <ligand>
        <name>Mg(2+)</name>
        <dbReference type="ChEBI" id="CHEBI:18420"/>
        <label>1</label>
    </ligand>
</feature>
<keyword evidence="1 4" id="KW-0479">Metal-binding</keyword>
<keyword evidence="4" id="KW-0464">Manganese</keyword>
<dbReference type="EMBL" id="IACM01150904">
    <property type="protein sequence ID" value="LAB39534.1"/>
    <property type="molecule type" value="Transcribed_RNA"/>
</dbReference>
<dbReference type="GO" id="GO:0006284">
    <property type="term" value="P:base-excision repair"/>
    <property type="evidence" value="ECO:0007669"/>
    <property type="project" value="TreeGrafter"/>
</dbReference>
<dbReference type="PANTHER" id="PTHR22748">
    <property type="entry name" value="AP ENDONUCLEASE"/>
    <property type="match status" value="1"/>
</dbReference>
<evidence type="ECO:0000256" key="3">
    <source>
        <dbReference type="ARBA" id="ARBA00022842"/>
    </source>
</evidence>
<dbReference type="GO" id="GO:0046872">
    <property type="term" value="F:metal ion binding"/>
    <property type="evidence" value="ECO:0007669"/>
    <property type="project" value="UniProtKB-KW"/>
</dbReference>
<evidence type="ECO:0000313" key="5">
    <source>
        <dbReference type="EMBL" id="LAB39534.1"/>
    </source>
</evidence>
<protein>
    <submittedName>
        <fullName evidence="5">Uncharacterized protein</fullName>
    </submittedName>
</protein>
<evidence type="ECO:0000256" key="1">
    <source>
        <dbReference type="ARBA" id="ARBA00022723"/>
    </source>
</evidence>